<dbReference type="EMBL" id="PGCI01000001">
    <property type="protein sequence ID" value="PLW52212.1"/>
    <property type="molecule type" value="Genomic_DNA"/>
</dbReference>
<gene>
    <name evidence="1" type="ORF">PCASD_00144</name>
</gene>
<organism evidence="1 2">
    <name type="scientific">Puccinia coronata f. sp. avenae</name>
    <dbReference type="NCBI Taxonomy" id="200324"/>
    <lineage>
        <taxon>Eukaryota</taxon>
        <taxon>Fungi</taxon>
        <taxon>Dikarya</taxon>
        <taxon>Basidiomycota</taxon>
        <taxon>Pucciniomycotina</taxon>
        <taxon>Pucciniomycetes</taxon>
        <taxon>Pucciniales</taxon>
        <taxon>Pucciniaceae</taxon>
        <taxon>Puccinia</taxon>
    </lineage>
</organism>
<reference evidence="1 2" key="1">
    <citation type="submission" date="2017-11" db="EMBL/GenBank/DDBJ databases">
        <title>De novo assembly and phasing of dikaryotic genomes from two isolates of Puccinia coronata f. sp. avenae, the causal agent of oat crown rust.</title>
        <authorList>
            <person name="Miller M.E."/>
            <person name="Zhang Y."/>
            <person name="Omidvar V."/>
            <person name="Sperschneider J."/>
            <person name="Schwessinger B."/>
            <person name="Raley C."/>
            <person name="Palmer J.M."/>
            <person name="Garnica D."/>
            <person name="Upadhyaya N."/>
            <person name="Rathjen J."/>
            <person name="Taylor J.M."/>
            <person name="Park R.F."/>
            <person name="Dodds P.N."/>
            <person name="Hirsch C.D."/>
            <person name="Kianian S.F."/>
            <person name="Figueroa M."/>
        </authorList>
    </citation>
    <scope>NUCLEOTIDE SEQUENCE [LARGE SCALE GENOMIC DNA]</scope>
    <source>
        <strain evidence="1">12SD80</strain>
    </source>
</reference>
<sequence length="234" mass="26261">MIHKDNSPDFAEDCSAHVHGYNGPLYWVDVETALDEELNRTLAQIRSLYQTLKENHKQNNWTDLFKSLFPVYTHLKRLTNDWTSPDSLDDRSNKVCNCQGQNPVVRQVNLIDMLVLLFIPKPLSHSASSTFITSYGISATLPPPPLQKCFEDGTSPSLLDYAARIPTILGGLDATYWDLLKCTECFSQNTQRLSRQSPLAASKTCSHNDRVPLALVPPFQTHPNPLIQATSSYA</sequence>
<comment type="caution">
    <text evidence="1">The sequence shown here is derived from an EMBL/GenBank/DDBJ whole genome shotgun (WGS) entry which is preliminary data.</text>
</comment>
<evidence type="ECO:0000313" key="1">
    <source>
        <dbReference type="EMBL" id="PLW52212.1"/>
    </source>
</evidence>
<evidence type="ECO:0000313" key="2">
    <source>
        <dbReference type="Proteomes" id="UP000235392"/>
    </source>
</evidence>
<dbReference type="AlphaFoldDB" id="A0A2N5VQG8"/>
<proteinExistence type="predicted"/>
<protein>
    <recommendedName>
        <fullName evidence="3">CxC1-like cysteine cluster associated with KDZ transposases domain-containing protein</fullName>
    </recommendedName>
</protein>
<name>A0A2N5VQG8_9BASI</name>
<dbReference type="Proteomes" id="UP000235392">
    <property type="component" value="Unassembled WGS sequence"/>
</dbReference>
<evidence type="ECO:0008006" key="3">
    <source>
        <dbReference type="Google" id="ProtNLM"/>
    </source>
</evidence>
<accession>A0A2N5VQG8</accession>